<gene>
    <name evidence="2" type="ORF">KB874_14805</name>
</gene>
<evidence type="ECO:0000256" key="1">
    <source>
        <dbReference type="SAM" id="MobiDB-lite"/>
    </source>
</evidence>
<dbReference type="Proteomes" id="UP000681356">
    <property type="component" value="Unassembled WGS sequence"/>
</dbReference>
<accession>A0A8J7WD30</accession>
<dbReference type="EMBL" id="JAGTUU010000005">
    <property type="protein sequence ID" value="MBS0125360.1"/>
    <property type="molecule type" value="Genomic_DNA"/>
</dbReference>
<comment type="caution">
    <text evidence="2">The sequence shown here is derived from an EMBL/GenBank/DDBJ whole genome shotgun (WGS) entry which is preliminary data.</text>
</comment>
<proteinExistence type="predicted"/>
<name>A0A8J7WD30_9RHOB</name>
<keyword evidence="3" id="KW-1185">Reference proteome</keyword>
<reference evidence="2" key="1">
    <citation type="submission" date="2021-04" db="EMBL/GenBank/DDBJ databases">
        <authorList>
            <person name="Yoon J."/>
        </authorList>
    </citation>
    <scope>NUCLEOTIDE SEQUENCE</scope>
    <source>
        <strain evidence="2">KMU-90</strain>
    </source>
</reference>
<feature type="compositionally biased region" description="Basic and acidic residues" evidence="1">
    <location>
        <begin position="122"/>
        <end position="147"/>
    </location>
</feature>
<evidence type="ECO:0000313" key="2">
    <source>
        <dbReference type="EMBL" id="MBS0125360.1"/>
    </source>
</evidence>
<dbReference type="AlphaFoldDB" id="A0A8J7WD30"/>
<evidence type="ECO:0000313" key="3">
    <source>
        <dbReference type="Proteomes" id="UP000681356"/>
    </source>
</evidence>
<protein>
    <submittedName>
        <fullName evidence="2">Uncharacterized protein</fullName>
    </submittedName>
</protein>
<organism evidence="2 3">
    <name type="scientific">Thetidibacter halocola</name>
    <dbReference type="NCBI Taxonomy" id="2827239"/>
    <lineage>
        <taxon>Bacteria</taxon>
        <taxon>Pseudomonadati</taxon>
        <taxon>Pseudomonadota</taxon>
        <taxon>Alphaproteobacteria</taxon>
        <taxon>Rhodobacterales</taxon>
        <taxon>Roseobacteraceae</taxon>
        <taxon>Thetidibacter</taxon>
    </lineage>
</organism>
<dbReference type="RefSeq" id="WP_212537307.1">
    <property type="nucleotide sequence ID" value="NZ_JAGTUU010000005.1"/>
</dbReference>
<feature type="compositionally biased region" description="Polar residues" evidence="1">
    <location>
        <begin position="153"/>
        <end position="163"/>
    </location>
</feature>
<sequence>MKLVGIPAWYAPHSTGHPLGLPEPARKPPSVTVKPIAKRSDPDATLSDGKPPLQFWRSAGGEPDPATHVAPPTIMQLKISRMLEDQAKGMAETAEPVSDKRDAPPEPAPAMQTEGAQGEGPQRPEREKHSPRTEADAPRAEQNRDAYEVAASLSRSSVFRTLP</sequence>
<feature type="region of interest" description="Disordered" evidence="1">
    <location>
        <begin position="1"/>
        <end position="163"/>
    </location>
</feature>